<keyword evidence="2" id="KW-1133">Transmembrane helix</keyword>
<feature type="transmembrane region" description="Helical" evidence="2">
    <location>
        <begin position="152"/>
        <end position="174"/>
    </location>
</feature>
<sequence length="259" mass="29056">MSSDDYEDIEIEVDETVSYSHEYNEIDGSLSQTTTTSSTNEDEQNNVSFRAEDIEIERLQEAGEAAVPYSHEDEEIDGSLEQTITNISTNEDEPSIINLGAEESENLSDIGSTDVNVGHREVDLRLILSITNFVLELPSAVFDQLSSVHKPLYALLGMLMSFTALFLCIGELVYKARKEKVTWKWRGTLPWLYYPSQNQKPFGNFKDIFGLACALCQCTVAAINYSFVHRHADNPIKVSLLPIIFAFGQLCSEFCGKSR</sequence>
<keyword evidence="2" id="KW-0812">Transmembrane</keyword>
<dbReference type="PANTHER" id="PTHR48473">
    <property type="entry name" value="TIR DOMAIN-CONTAINING PROTEIN"/>
    <property type="match status" value="1"/>
</dbReference>
<evidence type="ECO:0000256" key="2">
    <source>
        <dbReference type="SAM" id="Phobius"/>
    </source>
</evidence>
<keyword evidence="2" id="KW-0472">Membrane</keyword>
<feature type="compositionally biased region" description="Acidic residues" evidence="1">
    <location>
        <begin position="1"/>
        <end position="15"/>
    </location>
</feature>
<dbReference type="EMBL" id="JBCGBO010000003">
    <property type="protein sequence ID" value="KAK9214160.1"/>
    <property type="molecule type" value="Genomic_DNA"/>
</dbReference>
<feature type="region of interest" description="Disordered" evidence="1">
    <location>
        <begin position="1"/>
        <end position="48"/>
    </location>
</feature>
<keyword evidence="4" id="KW-1185">Reference proteome</keyword>
<dbReference type="AlphaFoldDB" id="A0AAP0MNU1"/>
<reference evidence="3 4" key="1">
    <citation type="submission" date="2024-05" db="EMBL/GenBank/DDBJ databases">
        <title>Haplotype-resolved chromosome-level genome assembly of Huyou (Citrus changshanensis).</title>
        <authorList>
            <person name="Miao C."/>
            <person name="Chen W."/>
            <person name="Wu Y."/>
            <person name="Wang L."/>
            <person name="Zhao S."/>
            <person name="Grierson D."/>
            <person name="Xu C."/>
            <person name="Chen K."/>
        </authorList>
    </citation>
    <scope>NUCLEOTIDE SEQUENCE [LARGE SCALE GENOMIC DNA]</scope>
    <source>
        <strain evidence="3">01-14</strain>
        <tissue evidence="3">Leaf</tissue>
    </source>
</reference>
<organism evidence="3 4">
    <name type="scientific">Citrus x changshan-huyou</name>
    <dbReference type="NCBI Taxonomy" id="2935761"/>
    <lineage>
        <taxon>Eukaryota</taxon>
        <taxon>Viridiplantae</taxon>
        <taxon>Streptophyta</taxon>
        <taxon>Embryophyta</taxon>
        <taxon>Tracheophyta</taxon>
        <taxon>Spermatophyta</taxon>
        <taxon>Magnoliopsida</taxon>
        <taxon>eudicotyledons</taxon>
        <taxon>Gunneridae</taxon>
        <taxon>Pentapetalae</taxon>
        <taxon>rosids</taxon>
        <taxon>malvids</taxon>
        <taxon>Sapindales</taxon>
        <taxon>Rutaceae</taxon>
        <taxon>Aurantioideae</taxon>
        <taxon>Citrus</taxon>
    </lineage>
</organism>
<comment type="caution">
    <text evidence="3">The sequence shown here is derived from an EMBL/GenBank/DDBJ whole genome shotgun (WGS) entry which is preliminary data.</text>
</comment>
<accession>A0AAP0MNU1</accession>
<evidence type="ECO:0000313" key="3">
    <source>
        <dbReference type="EMBL" id="KAK9214160.1"/>
    </source>
</evidence>
<name>A0AAP0MNU1_9ROSI</name>
<evidence type="ECO:0000256" key="1">
    <source>
        <dbReference type="SAM" id="MobiDB-lite"/>
    </source>
</evidence>
<feature type="compositionally biased region" description="Low complexity" evidence="1">
    <location>
        <begin position="29"/>
        <end position="39"/>
    </location>
</feature>
<protein>
    <submittedName>
        <fullName evidence="3">Uncharacterized protein</fullName>
    </submittedName>
</protein>
<gene>
    <name evidence="3" type="ORF">WN944_006148</name>
</gene>
<proteinExistence type="predicted"/>
<dbReference type="PANTHER" id="PTHR48473:SF1">
    <property type="entry name" value="TIR DOMAIN-CONTAINING PROTEIN"/>
    <property type="match status" value="1"/>
</dbReference>
<evidence type="ECO:0000313" key="4">
    <source>
        <dbReference type="Proteomes" id="UP001428341"/>
    </source>
</evidence>
<dbReference type="Proteomes" id="UP001428341">
    <property type="component" value="Unassembled WGS sequence"/>
</dbReference>